<gene>
    <name evidence="1" type="ORF">BJX66DRAFT_161913</name>
</gene>
<dbReference type="SUPFAM" id="SSF52540">
    <property type="entry name" value="P-loop containing nucleoside triphosphate hydrolases"/>
    <property type="match status" value="1"/>
</dbReference>
<evidence type="ECO:0000313" key="2">
    <source>
        <dbReference type="Proteomes" id="UP001610563"/>
    </source>
</evidence>
<dbReference type="Gene3D" id="3.40.50.300">
    <property type="entry name" value="P-loop containing nucleotide triphosphate hydrolases"/>
    <property type="match status" value="1"/>
</dbReference>
<comment type="caution">
    <text evidence="1">The sequence shown here is derived from an EMBL/GenBank/DDBJ whole genome shotgun (WGS) entry which is preliminary data.</text>
</comment>
<proteinExistence type="predicted"/>
<name>A0ABR4G9J5_9EURO</name>
<keyword evidence="2" id="KW-1185">Reference proteome</keyword>
<accession>A0ABR4G9J5</accession>
<organism evidence="1 2">
    <name type="scientific">Aspergillus keveii</name>
    <dbReference type="NCBI Taxonomy" id="714993"/>
    <lineage>
        <taxon>Eukaryota</taxon>
        <taxon>Fungi</taxon>
        <taxon>Dikarya</taxon>
        <taxon>Ascomycota</taxon>
        <taxon>Pezizomycotina</taxon>
        <taxon>Eurotiomycetes</taxon>
        <taxon>Eurotiomycetidae</taxon>
        <taxon>Eurotiales</taxon>
        <taxon>Aspergillaceae</taxon>
        <taxon>Aspergillus</taxon>
        <taxon>Aspergillus subgen. Nidulantes</taxon>
    </lineage>
</organism>
<dbReference type="EMBL" id="JBFTWV010000032">
    <property type="protein sequence ID" value="KAL2795702.1"/>
    <property type="molecule type" value="Genomic_DNA"/>
</dbReference>
<dbReference type="Proteomes" id="UP001610563">
    <property type="component" value="Unassembled WGS sequence"/>
</dbReference>
<protein>
    <recommendedName>
        <fullName evidence="3">AAA+ ATPase domain-containing protein</fullName>
    </recommendedName>
</protein>
<sequence length="279" mass="32183">MNQQIGLVKHPLRVHKPFVLRPDVLPRVDLLDELIRRVHRFRIITVTSPPGSGKTQLMRLLANMLRARTKSKPVYVITGWPQDDIQGGWENYLISQTGYNGNYWLSYKAYLLLDEAHQAFWDRYFYKEFLAKIQPKSVPCVILFASHGLEPINGDLNHIRSFPPTDEGIGLHWDFPPSPCRSVGLFLRRHEADDIMTRYHLLRNCPVPTDEMKEGFFQCTNGHIGMMLALLDTLFYRRMSPTTTKWSLLFLNINVSILGIPVHADHLVQLANSKYTALC</sequence>
<evidence type="ECO:0000313" key="1">
    <source>
        <dbReference type="EMBL" id="KAL2795702.1"/>
    </source>
</evidence>
<evidence type="ECO:0008006" key="3">
    <source>
        <dbReference type="Google" id="ProtNLM"/>
    </source>
</evidence>
<reference evidence="1 2" key="1">
    <citation type="submission" date="2024-07" db="EMBL/GenBank/DDBJ databases">
        <title>Section-level genome sequencing and comparative genomics of Aspergillus sections Usti and Cavernicolus.</title>
        <authorList>
            <consortium name="Lawrence Berkeley National Laboratory"/>
            <person name="Nybo J.L."/>
            <person name="Vesth T.C."/>
            <person name="Theobald S."/>
            <person name="Frisvad J.C."/>
            <person name="Larsen T.O."/>
            <person name="Kjaerboelling I."/>
            <person name="Rothschild-Mancinelli K."/>
            <person name="Lyhne E.K."/>
            <person name="Kogle M.E."/>
            <person name="Barry K."/>
            <person name="Clum A."/>
            <person name="Na H."/>
            <person name="Ledsgaard L."/>
            <person name="Lin J."/>
            <person name="Lipzen A."/>
            <person name="Kuo A."/>
            <person name="Riley R."/>
            <person name="Mondo S."/>
            <person name="Labutti K."/>
            <person name="Haridas S."/>
            <person name="Pangalinan J."/>
            <person name="Salamov A.A."/>
            <person name="Simmons B.A."/>
            <person name="Magnuson J.K."/>
            <person name="Chen J."/>
            <person name="Drula E."/>
            <person name="Henrissat B."/>
            <person name="Wiebenga A."/>
            <person name="Lubbers R.J."/>
            <person name="Gomes A.C."/>
            <person name="Makela M.R."/>
            <person name="Stajich J."/>
            <person name="Grigoriev I.V."/>
            <person name="Mortensen U.H."/>
            <person name="De Vries R.P."/>
            <person name="Baker S.E."/>
            <person name="Andersen M.R."/>
        </authorList>
    </citation>
    <scope>NUCLEOTIDE SEQUENCE [LARGE SCALE GENOMIC DNA]</scope>
    <source>
        <strain evidence="1 2">CBS 209.92</strain>
    </source>
</reference>
<dbReference type="InterPro" id="IPR027417">
    <property type="entry name" value="P-loop_NTPase"/>
</dbReference>